<dbReference type="EMBL" id="CP071517">
    <property type="protein sequence ID" value="QSX76160.1"/>
    <property type="molecule type" value="Genomic_DNA"/>
</dbReference>
<protein>
    <submittedName>
        <fullName evidence="2">Uncharacterized protein</fullName>
    </submittedName>
</protein>
<organism evidence="2 3">
    <name type="scientific">Lysobacter arenosi</name>
    <dbReference type="NCBI Taxonomy" id="2795387"/>
    <lineage>
        <taxon>Bacteria</taxon>
        <taxon>Pseudomonadati</taxon>
        <taxon>Pseudomonadota</taxon>
        <taxon>Gammaproteobacteria</taxon>
        <taxon>Lysobacterales</taxon>
        <taxon>Lysobacteraceae</taxon>
        <taxon>Lysobacter</taxon>
    </lineage>
</organism>
<evidence type="ECO:0000313" key="3">
    <source>
        <dbReference type="Proteomes" id="UP000663400"/>
    </source>
</evidence>
<evidence type="ECO:0000313" key="2">
    <source>
        <dbReference type="EMBL" id="QSX76160.1"/>
    </source>
</evidence>
<name>A0ABX7RDC6_9GAMM</name>
<evidence type="ECO:0000256" key="1">
    <source>
        <dbReference type="SAM" id="Phobius"/>
    </source>
</evidence>
<feature type="transmembrane region" description="Helical" evidence="1">
    <location>
        <begin position="97"/>
        <end position="117"/>
    </location>
</feature>
<reference evidence="2 3" key="1">
    <citation type="submission" date="2021-02" db="EMBL/GenBank/DDBJ databases">
        <title>Lysobacter arenosi sp. nov., isolated from soil of gangwondo yeongwol, south Korea.</title>
        <authorList>
            <person name="Kim K.R."/>
            <person name="Kim K.H."/>
            <person name="Jeon C.O."/>
        </authorList>
    </citation>
    <scope>NUCLEOTIDE SEQUENCE [LARGE SCALE GENOMIC DNA]</scope>
    <source>
        <strain evidence="2 3">R7</strain>
    </source>
</reference>
<keyword evidence="1" id="KW-0812">Transmembrane</keyword>
<sequence length="136" mass="15767">MDGFLNDVVRFYTDLIGRTQGPMTFRLFLQPGMALLLAFRDGFKDARIGRHPYFWTIMHDPIRREASLREGFKATARILVLGLVMDTIYQYKVFGTFHVLEALNVALILGFIPYFLFRGPADRIAHWWLKRKAGAL</sequence>
<dbReference type="Proteomes" id="UP000663400">
    <property type="component" value="Chromosome"/>
</dbReference>
<accession>A0ABX7RDC6</accession>
<keyword evidence="1" id="KW-1133">Transmembrane helix</keyword>
<keyword evidence="3" id="KW-1185">Reference proteome</keyword>
<dbReference type="RefSeq" id="WP_200605588.1">
    <property type="nucleotide sequence ID" value="NZ_CP071517.1"/>
</dbReference>
<gene>
    <name evidence="2" type="ORF">HIV01_006615</name>
</gene>
<keyword evidence="1" id="KW-0472">Membrane</keyword>
<proteinExistence type="predicted"/>